<dbReference type="CDD" id="cd00082">
    <property type="entry name" value="HisKA"/>
    <property type="match status" value="1"/>
</dbReference>
<feature type="domain" description="HAMP" evidence="15">
    <location>
        <begin position="184"/>
        <end position="236"/>
    </location>
</feature>
<evidence type="ECO:0000256" key="1">
    <source>
        <dbReference type="ARBA" id="ARBA00000085"/>
    </source>
</evidence>
<evidence type="ECO:0000313" key="17">
    <source>
        <dbReference type="Proteomes" id="UP000218554"/>
    </source>
</evidence>
<proteinExistence type="predicted"/>
<keyword evidence="6 13" id="KW-0812">Transmembrane</keyword>
<evidence type="ECO:0000259" key="14">
    <source>
        <dbReference type="PROSITE" id="PS50109"/>
    </source>
</evidence>
<dbReference type="PROSITE" id="PS50885">
    <property type="entry name" value="HAMP"/>
    <property type="match status" value="1"/>
</dbReference>
<dbReference type="Proteomes" id="UP000218554">
    <property type="component" value="Chromosome"/>
</dbReference>
<evidence type="ECO:0000256" key="5">
    <source>
        <dbReference type="ARBA" id="ARBA00022679"/>
    </source>
</evidence>
<evidence type="ECO:0000256" key="12">
    <source>
        <dbReference type="ARBA" id="ARBA00023136"/>
    </source>
</evidence>
<keyword evidence="11" id="KW-0902">Two-component regulatory system</keyword>
<dbReference type="InterPro" id="IPR050428">
    <property type="entry name" value="TCS_sensor_his_kinase"/>
</dbReference>
<dbReference type="KEGG" id="pfuw:KF707C_14710"/>
<dbReference type="InterPro" id="IPR013727">
    <property type="entry name" value="2CSK_N"/>
</dbReference>
<keyword evidence="5" id="KW-0808">Transferase</keyword>
<dbReference type="InterPro" id="IPR036890">
    <property type="entry name" value="HATPase_C_sf"/>
</dbReference>
<dbReference type="SMART" id="SM00388">
    <property type="entry name" value="HisKA"/>
    <property type="match status" value="1"/>
</dbReference>
<evidence type="ECO:0000259" key="15">
    <source>
        <dbReference type="PROSITE" id="PS50885"/>
    </source>
</evidence>
<dbReference type="GO" id="GO:0005886">
    <property type="term" value="C:plasma membrane"/>
    <property type="evidence" value="ECO:0007669"/>
    <property type="project" value="TreeGrafter"/>
</dbReference>
<evidence type="ECO:0000256" key="8">
    <source>
        <dbReference type="ARBA" id="ARBA00022777"/>
    </source>
</evidence>
<evidence type="ECO:0000256" key="11">
    <source>
        <dbReference type="ARBA" id="ARBA00023012"/>
    </source>
</evidence>
<reference evidence="16 17" key="2">
    <citation type="journal article" date="2017" name="Int. J. Syst. Evol. Microbiol.">
        <title>Pseudomonas furukawaii sp. nov., a polychlorinated biphenyl-degrading bacterium isolated from biphenyl-contaminated soil in Japan.</title>
        <authorList>
            <person name="Kimura N."/>
            <person name="Watanabe T."/>
            <person name="Suenaga H."/>
            <person name="Fujihara H."/>
            <person name="Futagami T."/>
            <person name="Goto M."/>
            <person name="Hanada S."/>
            <person name="Hirose J."/>
        </authorList>
    </citation>
    <scope>NUCLEOTIDE SEQUENCE [LARGE SCALE GENOMIC DNA]</scope>
    <source>
        <strain evidence="17">DSM 10086 / NBRC 110670 / KF707</strain>
    </source>
</reference>
<dbReference type="InterPro" id="IPR005467">
    <property type="entry name" value="His_kinase_dom"/>
</dbReference>
<evidence type="ECO:0000313" key="16">
    <source>
        <dbReference type="EMBL" id="BAU73159.1"/>
    </source>
</evidence>
<dbReference type="AlphaFoldDB" id="A0AAD1BWJ2"/>
<keyword evidence="9" id="KW-0067">ATP-binding</keyword>
<dbReference type="PANTHER" id="PTHR45436">
    <property type="entry name" value="SENSOR HISTIDINE KINASE YKOH"/>
    <property type="match status" value="1"/>
</dbReference>
<dbReference type="InterPro" id="IPR003661">
    <property type="entry name" value="HisK_dim/P_dom"/>
</dbReference>
<dbReference type="Gene3D" id="3.30.565.10">
    <property type="entry name" value="Histidine kinase-like ATPase, C-terminal domain"/>
    <property type="match status" value="1"/>
</dbReference>
<sequence length="458" mass="51214">MTSLRHRTLWLVMGLLLLGTLLITYLNYRDSSHEVEEIYDAQLAQNARLLLGVMRMPLASAERDRLYQAFNAALGSAEPRKVGHPYESKLAFQVWGRDGRSLVQSPSAPPFDHAPERIGFHDIQLAGNSWRGFVLPDAQEGLLIWVGERDDVRQDLVERIVRHTLWPNLVGILILAGLVWVAIGWGLRPLQNMAQVIRSRHADSLAPLQIVPLPRELEPMQAALNRLLGQIEQMLQRERRFIGDAAHEMRTPLAVLRLHAQNALEATSEEQREEALRFLSQGVDRLTRVVQQLLTMARMEPELARQNWQPLDLEPLVREHLAELTPLLLDKGLELVLEVAKGDYRTISDAAAIGIALQNLVTNACNFTPAGGEVKVSLLTEGPDVLLLRVEDQGPGVDESALERLFERFYSQDNPQGAGLGLAIVQMIATRLGGAIHLYNREGGGLCADLRLPRATRR</sequence>
<evidence type="ECO:0000256" key="3">
    <source>
        <dbReference type="ARBA" id="ARBA00012438"/>
    </source>
</evidence>
<dbReference type="SUPFAM" id="SSF55874">
    <property type="entry name" value="ATPase domain of HSP90 chaperone/DNA topoisomerase II/histidine kinase"/>
    <property type="match status" value="1"/>
</dbReference>
<feature type="domain" description="Histidine kinase" evidence="14">
    <location>
        <begin position="244"/>
        <end position="456"/>
    </location>
</feature>
<keyword evidence="7" id="KW-0547">Nucleotide-binding</keyword>
<keyword evidence="17" id="KW-1185">Reference proteome</keyword>
<keyword evidence="8 16" id="KW-0418">Kinase</keyword>
<accession>A0AAD1BWJ2</accession>
<evidence type="ECO:0000256" key="10">
    <source>
        <dbReference type="ARBA" id="ARBA00022989"/>
    </source>
</evidence>
<evidence type="ECO:0000256" key="7">
    <source>
        <dbReference type="ARBA" id="ARBA00022741"/>
    </source>
</evidence>
<name>A0AAD1BWJ2_METFU</name>
<protein>
    <recommendedName>
        <fullName evidence="3">histidine kinase</fullName>
        <ecNumber evidence="3">2.7.13.3</ecNumber>
    </recommendedName>
</protein>
<keyword evidence="4" id="KW-0597">Phosphoprotein</keyword>
<reference evidence="17" key="1">
    <citation type="submission" date="2015-05" db="EMBL/GenBank/DDBJ databases">
        <title>Draft genome sequencing of a biphenyl-degrading bacterium, Pseudomonas balearica KF707 (=NBRC110670).</title>
        <authorList>
            <person name="Kimura N."/>
            <person name="Hirose J."/>
            <person name="Watanabe T."/>
            <person name="Suenaga H."/>
            <person name="Fujihara H."/>
            <person name="Noguchi M."/>
            <person name="Hashimoto M."/>
            <person name="Shimodaira J."/>
            <person name="Tsuchikane K."/>
            <person name="Hosoyama A."/>
            <person name="Yamazoe A."/>
            <person name="Fujita N."/>
            <person name="Furukawa K."/>
        </authorList>
    </citation>
    <scope>NUCLEOTIDE SEQUENCE [LARGE SCALE GENOMIC DNA]</scope>
    <source>
        <strain evidence="17">DSM 10086 / NBRC 110670 / KF707</strain>
    </source>
</reference>
<comment type="subcellular location">
    <subcellularLocation>
        <location evidence="2">Membrane</location>
        <topology evidence="2">Multi-pass membrane protein</topology>
    </subcellularLocation>
</comment>
<dbReference type="GO" id="GO:0000155">
    <property type="term" value="F:phosphorelay sensor kinase activity"/>
    <property type="evidence" value="ECO:0007669"/>
    <property type="project" value="InterPro"/>
</dbReference>
<keyword evidence="10 13" id="KW-1133">Transmembrane helix</keyword>
<dbReference type="Pfam" id="PF02518">
    <property type="entry name" value="HATPase_c"/>
    <property type="match status" value="1"/>
</dbReference>
<dbReference type="CDD" id="cd00075">
    <property type="entry name" value="HATPase"/>
    <property type="match status" value="1"/>
</dbReference>
<evidence type="ECO:0000256" key="9">
    <source>
        <dbReference type="ARBA" id="ARBA00022840"/>
    </source>
</evidence>
<comment type="catalytic activity">
    <reaction evidence="1">
        <text>ATP + protein L-histidine = ADP + protein N-phospho-L-histidine.</text>
        <dbReference type="EC" id="2.7.13.3"/>
    </reaction>
</comment>
<keyword evidence="12 13" id="KW-0472">Membrane</keyword>
<gene>
    <name evidence="16" type="ORF">KF707C_14710</name>
</gene>
<evidence type="ECO:0000256" key="6">
    <source>
        <dbReference type="ARBA" id="ARBA00022692"/>
    </source>
</evidence>
<feature type="transmembrane region" description="Helical" evidence="13">
    <location>
        <begin position="165"/>
        <end position="187"/>
    </location>
</feature>
<dbReference type="SUPFAM" id="SSF47384">
    <property type="entry name" value="Homodimeric domain of signal transducing histidine kinase"/>
    <property type="match status" value="1"/>
</dbReference>
<dbReference type="InterPro" id="IPR003660">
    <property type="entry name" value="HAMP_dom"/>
</dbReference>
<dbReference type="Pfam" id="PF00512">
    <property type="entry name" value="HisKA"/>
    <property type="match status" value="1"/>
</dbReference>
<feature type="transmembrane region" description="Helical" evidence="13">
    <location>
        <begin position="9"/>
        <end position="28"/>
    </location>
</feature>
<dbReference type="Pfam" id="PF08521">
    <property type="entry name" value="2CSK_N"/>
    <property type="match status" value="1"/>
</dbReference>
<dbReference type="RefSeq" id="WP_004420910.1">
    <property type="nucleotide sequence ID" value="NZ_AJMR01000069.1"/>
</dbReference>
<dbReference type="GO" id="GO:0005524">
    <property type="term" value="F:ATP binding"/>
    <property type="evidence" value="ECO:0007669"/>
    <property type="project" value="UniProtKB-KW"/>
</dbReference>
<dbReference type="PANTHER" id="PTHR45436:SF14">
    <property type="entry name" value="SENSOR PROTEIN QSEC"/>
    <property type="match status" value="1"/>
</dbReference>
<dbReference type="InterPro" id="IPR004358">
    <property type="entry name" value="Sig_transdc_His_kin-like_C"/>
</dbReference>
<dbReference type="Gene3D" id="1.10.287.130">
    <property type="match status" value="1"/>
</dbReference>
<evidence type="ECO:0000256" key="2">
    <source>
        <dbReference type="ARBA" id="ARBA00004141"/>
    </source>
</evidence>
<dbReference type="InterPro" id="IPR036097">
    <property type="entry name" value="HisK_dim/P_sf"/>
</dbReference>
<dbReference type="EC" id="2.7.13.3" evidence="3"/>
<dbReference type="PRINTS" id="PR00344">
    <property type="entry name" value="BCTRLSENSOR"/>
</dbReference>
<dbReference type="InterPro" id="IPR003594">
    <property type="entry name" value="HATPase_dom"/>
</dbReference>
<dbReference type="SMART" id="SM00387">
    <property type="entry name" value="HATPase_c"/>
    <property type="match status" value="1"/>
</dbReference>
<organism evidence="16 17">
    <name type="scientific">Metapseudomonas furukawaii</name>
    <name type="common">Pseudomonas furukawaii</name>
    <dbReference type="NCBI Taxonomy" id="1149133"/>
    <lineage>
        <taxon>Bacteria</taxon>
        <taxon>Pseudomonadati</taxon>
        <taxon>Pseudomonadota</taxon>
        <taxon>Gammaproteobacteria</taxon>
        <taxon>Pseudomonadales</taxon>
        <taxon>Pseudomonadaceae</taxon>
        <taxon>Metapseudomonas</taxon>
    </lineage>
</organism>
<evidence type="ECO:0000256" key="13">
    <source>
        <dbReference type="SAM" id="Phobius"/>
    </source>
</evidence>
<dbReference type="EMBL" id="AP014862">
    <property type="protein sequence ID" value="BAU73159.1"/>
    <property type="molecule type" value="Genomic_DNA"/>
</dbReference>
<dbReference type="PROSITE" id="PS50109">
    <property type="entry name" value="HIS_KIN"/>
    <property type="match status" value="1"/>
</dbReference>
<evidence type="ECO:0000256" key="4">
    <source>
        <dbReference type="ARBA" id="ARBA00022553"/>
    </source>
</evidence>